<dbReference type="HOGENOM" id="CLU_067442_4_1_10"/>
<feature type="domain" description="Ribosomal RNA small subunit methyltransferase E PUA-like" evidence="12">
    <location>
        <begin position="21"/>
        <end position="67"/>
    </location>
</feature>
<evidence type="ECO:0000259" key="11">
    <source>
        <dbReference type="Pfam" id="PF04452"/>
    </source>
</evidence>
<dbReference type="Gene3D" id="3.40.1280.10">
    <property type="match status" value="1"/>
</dbReference>
<dbReference type="InterPro" id="IPR046887">
    <property type="entry name" value="RsmE_PUA-like"/>
</dbReference>
<evidence type="ECO:0000256" key="2">
    <source>
        <dbReference type="ARBA" id="ARBA00005528"/>
    </source>
</evidence>
<comment type="subcellular location">
    <subcellularLocation>
        <location evidence="1 10">Cytoplasm</location>
    </subcellularLocation>
</comment>
<evidence type="ECO:0000256" key="7">
    <source>
        <dbReference type="ARBA" id="ARBA00022691"/>
    </source>
</evidence>
<dbReference type="PANTHER" id="PTHR30027:SF3">
    <property type="entry name" value="16S RRNA (URACIL(1498)-N(3))-METHYLTRANSFERASE"/>
    <property type="match status" value="1"/>
</dbReference>
<dbReference type="Proteomes" id="UP000007435">
    <property type="component" value="Chromosome"/>
</dbReference>
<protein>
    <recommendedName>
        <fullName evidence="10">Ribosomal RNA small subunit methyltransferase E</fullName>
        <ecNumber evidence="10">2.1.1.193</ecNumber>
    </recommendedName>
</protein>
<evidence type="ECO:0000256" key="1">
    <source>
        <dbReference type="ARBA" id="ARBA00004496"/>
    </source>
</evidence>
<feature type="domain" description="Ribosomal RNA small subunit methyltransferase E methyltransferase" evidence="11">
    <location>
        <begin position="75"/>
        <end position="231"/>
    </location>
</feature>
<dbReference type="CDD" id="cd18084">
    <property type="entry name" value="RsmE-like"/>
    <property type="match status" value="1"/>
</dbReference>
<evidence type="ECO:0000256" key="9">
    <source>
        <dbReference type="ARBA" id="ARBA00047944"/>
    </source>
</evidence>
<dbReference type="InterPro" id="IPR029028">
    <property type="entry name" value="Alpha/beta_knot_MTases"/>
</dbReference>
<organism evidence="13 14">
    <name type="scientific">Leadbetterella byssophila (strain DSM 17132 / JCM 16389 / KACC 11308 / NBRC 106382 / 4M15)</name>
    <dbReference type="NCBI Taxonomy" id="649349"/>
    <lineage>
        <taxon>Bacteria</taxon>
        <taxon>Pseudomonadati</taxon>
        <taxon>Bacteroidota</taxon>
        <taxon>Cytophagia</taxon>
        <taxon>Cytophagales</taxon>
        <taxon>Leadbetterellaceae</taxon>
        <taxon>Leadbetterella</taxon>
    </lineage>
</organism>
<evidence type="ECO:0000256" key="6">
    <source>
        <dbReference type="ARBA" id="ARBA00022679"/>
    </source>
</evidence>
<evidence type="ECO:0000259" key="12">
    <source>
        <dbReference type="Pfam" id="PF20260"/>
    </source>
</evidence>
<keyword evidence="6 10" id="KW-0808">Transferase</keyword>
<evidence type="ECO:0000256" key="8">
    <source>
        <dbReference type="ARBA" id="ARBA00025699"/>
    </source>
</evidence>
<dbReference type="InterPro" id="IPR046886">
    <property type="entry name" value="RsmE_MTase_dom"/>
</dbReference>
<accession>E4RR41</accession>
<dbReference type="STRING" id="649349.Lbys_0890"/>
<evidence type="ECO:0000256" key="5">
    <source>
        <dbReference type="ARBA" id="ARBA00022603"/>
    </source>
</evidence>
<comment type="catalytic activity">
    <reaction evidence="9 10">
        <text>uridine(1498) in 16S rRNA + S-adenosyl-L-methionine = N(3)-methyluridine(1498) in 16S rRNA + S-adenosyl-L-homocysteine + H(+)</text>
        <dbReference type="Rhea" id="RHEA:42920"/>
        <dbReference type="Rhea" id="RHEA-COMP:10283"/>
        <dbReference type="Rhea" id="RHEA-COMP:10284"/>
        <dbReference type="ChEBI" id="CHEBI:15378"/>
        <dbReference type="ChEBI" id="CHEBI:57856"/>
        <dbReference type="ChEBI" id="CHEBI:59789"/>
        <dbReference type="ChEBI" id="CHEBI:65315"/>
        <dbReference type="ChEBI" id="CHEBI:74502"/>
        <dbReference type="EC" id="2.1.1.193"/>
    </reaction>
</comment>
<dbReference type="InterPro" id="IPR029026">
    <property type="entry name" value="tRNA_m1G_MTases_N"/>
</dbReference>
<evidence type="ECO:0000256" key="4">
    <source>
        <dbReference type="ARBA" id="ARBA00022552"/>
    </source>
</evidence>
<dbReference type="Pfam" id="PF04452">
    <property type="entry name" value="Methyltrans_RNA"/>
    <property type="match status" value="1"/>
</dbReference>
<name>E4RR41_LEAB4</name>
<dbReference type="Gene3D" id="2.40.240.20">
    <property type="entry name" value="Hypothetical PUA domain-like, domain 1"/>
    <property type="match status" value="1"/>
</dbReference>
<dbReference type="SUPFAM" id="SSF88697">
    <property type="entry name" value="PUA domain-like"/>
    <property type="match status" value="1"/>
</dbReference>
<keyword evidence="3 10" id="KW-0963">Cytoplasm</keyword>
<gene>
    <name evidence="13" type="ordered locus">Lbys_0890</name>
</gene>
<dbReference type="EMBL" id="CP002305">
    <property type="protein sequence ID" value="ADQ16636.1"/>
    <property type="molecule type" value="Genomic_DNA"/>
</dbReference>
<dbReference type="SUPFAM" id="SSF75217">
    <property type="entry name" value="alpha/beta knot"/>
    <property type="match status" value="1"/>
</dbReference>
<keyword evidence="14" id="KW-1185">Reference proteome</keyword>
<evidence type="ECO:0000313" key="13">
    <source>
        <dbReference type="EMBL" id="ADQ16636.1"/>
    </source>
</evidence>
<evidence type="ECO:0000256" key="10">
    <source>
        <dbReference type="PIRNR" id="PIRNR015601"/>
    </source>
</evidence>
<dbReference type="GO" id="GO:0070475">
    <property type="term" value="P:rRNA base methylation"/>
    <property type="evidence" value="ECO:0007669"/>
    <property type="project" value="TreeGrafter"/>
</dbReference>
<dbReference type="EC" id="2.1.1.193" evidence="10"/>
<comment type="function">
    <text evidence="8 10">Specifically methylates the N3 position of the uracil ring of uridine 1498 (m3U1498) in 16S rRNA. Acts on the fully assembled 30S ribosomal subunit.</text>
</comment>
<evidence type="ECO:0000256" key="3">
    <source>
        <dbReference type="ARBA" id="ARBA00022490"/>
    </source>
</evidence>
<sequence length="234" mass="26214">MASKIDFLFYGQDLSEVLALDPTESLHAVKVLRKKAGDIIQVTDGKGGWFTCSIVDAHPKSCKLQILESTFEYEKPQREIYVAISPTKNGDRIEYFLEKSIEIGISGIIPVKTTHTYPKNINAERWKKIAISAMKQSLKAYLPEIYPYLSVKDFLTLSKPFPTKFLAHLSEGAEDIIRVPLSDKVLIWIGPEGDFTEEEINLATSSDFQNVTLGKSRLRTETAGVFAVSILNAR</sequence>
<dbReference type="eggNOG" id="COG1385">
    <property type="taxonomic scope" value="Bacteria"/>
</dbReference>
<dbReference type="GO" id="GO:0005737">
    <property type="term" value="C:cytoplasm"/>
    <property type="evidence" value="ECO:0007669"/>
    <property type="project" value="UniProtKB-SubCell"/>
</dbReference>
<dbReference type="InterPro" id="IPR006700">
    <property type="entry name" value="RsmE"/>
</dbReference>
<dbReference type="RefSeq" id="WP_013407687.1">
    <property type="nucleotide sequence ID" value="NC_014655.1"/>
</dbReference>
<dbReference type="Pfam" id="PF20260">
    <property type="entry name" value="PUA_4"/>
    <property type="match status" value="1"/>
</dbReference>
<comment type="similarity">
    <text evidence="2 10">Belongs to the RNA methyltransferase RsmE family.</text>
</comment>
<dbReference type="KEGG" id="lby:Lbys_0890"/>
<reference key="1">
    <citation type="submission" date="2010-11" db="EMBL/GenBank/DDBJ databases">
        <title>The complete genome of Leadbetterella byssophila DSM 17132.</title>
        <authorList>
            <consortium name="US DOE Joint Genome Institute (JGI-PGF)"/>
            <person name="Lucas S."/>
            <person name="Copeland A."/>
            <person name="Lapidus A."/>
            <person name="Glavina del Rio T."/>
            <person name="Dalin E."/>
            <person name="Tice H."/>
            <person name="Bruce D."/>
            <person name="Goodwin L."/>
            <person name="Pitluck S."/>
            <person name="Kyrpides N."/>
            <person name="Mavromatis K."/>
            <person name="Ivanova N."/>
            <person name="Teshima H."/>
            <person name="Brettin T."/>
            <person name="Detter J.C."/>
            <person name="Han C."/>
            <person name="Tapia R."/>
            <person name="Land M."/>
            <person name="Hauser L."/>
            <person name="Markowitz V."/>
            <person name="Cheng J.-F."/>
            <person name="Hugenholtz P."/>
            <person name="Woyke T."/>
            <person name="Wu D."/>
            <person name="Tindall B."/>
            <person name="Pomrenke H.G."/>
            <person name="Brambilla E."/>
            <person name="Klenk H.-P."/>
            <person name="Eisen J.A."/>
        </authorList>
    </citation>
    <scope>NUCLEOTIDE SEQUENCE [LARGE SCALE GENOMIC DNA]</scope>
    <source>
        <strain>DSM 17132</strain>
    </source>
</reference>
<dbReference type="NCBIfam" id="TIGR00046">
    <property type="entry name" value="RsmE family RNA methyltransferase"/>
    <property type="match status" value="1"/>
</dbReference>
<dbReference type="AlphaFoldDB" id="E4RR41"/>
<dbReference type="InterPro" id="IPR015947">
    <property type="entry name" value="PUA-like_sf"/>
</dbReference>
<dbReference type="OrthoDB" id="9815641at2"/>
<keyword evidence="4 10" id="KW-0698">rRNA processing</keyword>
<keyword evidence="7 10" id="KW-0949">S-adenosyl-L-methionine</keyword>
<proteinExistence type="inferred from homology"/>
<evidence type="ECO:0000313" key="14">
    <source>
        <dbReference type="Proteomes" id="UP000007435"/>
    </source>
</evidence>
<reference evidence="13 14" key="2">
    <citation type="journal article" date="2011" name="Stand. Genomic Sci.">
        <title>Complete genome sequence of Leadbetterella byssophila type strain (4M15).</title>
        <authorList>
            <person name="Abt B."/>
            <person name="Teshima H."/>
            <person name="Lucas S."/>
            <person name="Lapidus A."/>
            <person name="Del Rio T.G."/>
            <person name="Nolan M."/>
            <person name="Tice H."/>
            <person name="Cheng J.F."/>
            <person name="Pitluck S."/>
            <person name="Liolios K."/>
            <person name="Pagani I."/>
            <person name="Ivanova N."/>
            <person name="Mavromatis K."/>
            <person name="Pati A."/>
            <person name="Tapia R."/>
            <person name="Han C."/>
            <person name="Goodwin L."/>
            <person name="Chen A."/>
            <person name="Palaniappan K."/>
            <person name="Land M."/>
            <person name="Hauser L."/>
            <person name="Chang Y.J."/>
            <person name="Jeffries C.D."/>
            <person name="Rohde M."/>
            <person name="Goker M."/>
            <person name="Tindall B.J."/>
            <person name="Detter J.C."/>
            <person name="Woyke T."/>
            <person name="Bristow J."/>
            <person name="Eisen J.A."/>
            <person name="Markowitz V."/>
            <person name="Hugenholtz P."/>
            <person name="Klenk H.P."/>
            <person name="Kyrpides N.C."/>
        </authorList>
    </citation>
    <scope>NUCLEOTIDE SEQUENCE [LARGE SCALE GENOMIC DNA]</scope>
    <source>
        <strain evidence="14">DSM 17132 / JCM 16389 / KACC 11308 / NBRC 106382 / 4M15</strain>
    </source>
</reference>
<dbReference type="PIRSF" id="PIRSF015601">
    <property type="entry name" value="MTase_slr0722"/>
    <property type="match status" value="1"/>
</dbReference>
<keyword evidence="5 10" id="KW-0489">Methyltransferase</keyword>
<dbReference type="GO" id="GO:0070042">
    <property type="term" value="F:rRNA (uridine-N3-)-methyltransferase activity"/>
    <property type="evidence" value="ECO:0007669"/>
    <property type="project" value="TreeGrafter"/>
</dbReference>
<dbReference type="PANTHER" id="PTHR30027">
    <property type="entry name" value="RIBOSOMAL RNA SMALL SUBUNIT METHYLTRANSFERASE E"/>
    <property type="match status" value="1"/>
</dbReference>